<dbReference type="GO" id="GO:0030288">
    <property type="term" value="C:outer membrane-bounded periplasmic space"/>
    <property type="evidence" value="ECO:0007669"/>
    <property type="project" value="TreeGrafter"/>
</dbReference>
<evidence type="ECO:0000259" key="9">
    <source>
        <dbReference type="PROSITE" id="PS51178"/>
    </source>
</evidence>
<accession>A0A4D4JCW9</accession>
<dbReference type="InterPro" id="IPR050396">
    <property type="entry name" value="Glycosyltr_51/Transpeptidase"/>
</dbReference>
<protein>
    <submittedName>
        <fullName evidence="10">Penicillin-binding protein</fullName>
    </submittedName>
</protein>
<keyword evidence="11" id="KW-1185">Reference proteome</keyword>
<dbReference type="InterPro" id="IPR012338">
    <property type="entry name" value="Beta-lactam/transpept-like"/>
</dbReference>
<organism evidence="10 11">
    <name type="scientific">Gandjariella thermophila</name>
    <dbReference type="NCBI Taxonomy" id="1931992"/>
    <lineage>
        <taxon>Bacteria</taxon>
        <taxon>Bacillati</taxon>
        <taxon>Actinomycetota</taxon>
        <taxon>Actinomycetes</taxon>
        <taxon>Pseudonocardiales</taxon>
        <taxon>Pseudonocardiaceae</taxon>
        <taxon>Gandjariella</taxon>
    </lineage>
</organism>
<evidence type="ECO:0000256" key="6">
    <source>
        <dbReference type="ARBA" id="ARBA00023268"/>
    </source>
</evidence>
<dbReference type="Pfam" id="PF00912">
    <property type="entry name" value="Transgly"/>
    <property type="match status" value="1"/>
</dbReference>
<comment type="caution">
    <text evidence="10">The sequence shown here is derived from an EMBL/GenBank/DDBJ whole genome shotgun (WGS) entry which is preliminary data.</text>
</comment>
<dbReference type="PROSITE" id="PS51178">
    <property type="entry name" value="PASTA"/>
    <property type="match status" value="1"/>
</dbReference>
<dbReference type="Proteomes" id="UP000298860">
    <property type="component" value="Unassembled WGS sequence"/>
</dbReference>
<evidence type="ECO:0000256" key="3">
    <source>
        <dbReference type="ARBA" id="ARBA00022676"/>
    </source>
</evidence>
<comment type="catalytic activity">
    <reaction evidence="7">
        <text>Preferential cleavage: (Ac)2-L-Lys-D-Ala-|-D-Ala. Also transpeptidation of peptidyl-alanyl moieties that are N-acyl substituents of D-alanine.</text>
        <dbReference type="EC" id="3.4.16.4"/>
    </reaction>
</comment>
<gene>
    <name evidence="10" type="ORF">GTS_33460</name>
</gene>
<dbReference type="Pfam" id="PF00905">
    <property type="entry name" value="Transpeptidase"/>
    <property type="match status" value="1"/>
</dbReference>
<dbReference type="EMBL" id="BJFL01000017">
    <property type="protein sequence ID" value="GDY31713.1"/>
    <property type="molecule type" value="Genomic_DNA"/>
</dbReference>
<dbReference type="GO" id="GO:0009252">
    <property type="term" value="P:peptidoglycan biosynthetic process"/>
    <property type="evidence" value="ECO:0007669"/>
    <property type="project" value="TreeGrafter"/>
</dbReference>
<dbReference type="Gene3D" id="1.10.3810.10">
    <property type="entry name" value="Biosynthetic peptidoglycan transglycosylase-like"/>
    <property type="match status" value="1"/>
</dbReference>
<evidence type="ECO:0000256" key="4">
    <source>
        <dbReference type="ARBA" id="ARBA00022679"/>
    </source>
</evidence>
<proteinExistence type="predicted"/>
<sequence length="759" mass="79764">MLMGLCALAGVLVAGVMFPVAGGLGVLAGRISTSVATLSSQLANVPPPLMTTLTDADGRPVATLYEQFRIPTTWNQISTTMKAAIVAIEDRGFFSEPPLNARGMLRAAVNNATGGARQGGSTITQQYVKNYLINVVDRHDRLAQMRDQDPTLLRKLKEAKLAANVAQTRSKEDILTGYLNVVSFGNQTFGVGAAARYYFNTTADRLTVEQAALLAGMVENPNYENPYRFPDHALQRRNLVIDAMLDTHAITARQAAEAKAKPLGIVTPRPPLPPNSCYAAAPESGFFCDYVVSYLQQAGMTREQLASGGYTIRTTMDSRISALAKQAANHRVPTNQPGVANPFVIVKPGPDGHRVLALVSNRDYGTDAHAGQTSFNQAADVSVPFGAGSVFKIFTAAAALEQGKAGLNTPLPNPFAQCFPQPRGAPCAVIHNAGPAYPNPISLQQALATSPNVAFTDLELRAGLPSVLEMASRLGLRHTMRSNMFGQNPGPAPKGATNTAAYTEPQSVYNLNNIVFTLGFSPFSPLELANVAATVADHGRWCPPNPILSMTDRDGRPVPLPESPCEQVVAPALADALMHGLSDDITGAGTSAAAASAAGWKRPTAAKTGTTENNESVAFLGITDGYAAVSAVYADGDHPGTICATNPPVIGAGCAGAFGGIIAAPTFFEAFNEILKGQPDLPIPAPDPSYLEAANHGPIVPYTVGRPVGQAEDALTRAGYPVHVQRVRSDRAVGTVAGQTPQGNVPRGQPVTLYVSTVT</sequence>
<feature type="domain" description="PASTA" evidence="9">
    <location>
        <begin position="697"/>
        <end position="757"/>
    </location>
</feature>
<evidence type="ECO:0000256" key="1">
    <source>
        <dbReference type="ARBA" id="ARBA00022645"/>
    </source>
</evidence>
<evidence type="ECO:0000256" key="2">
    <source>
        <dbReference type="ARBA" id="ARBA00022670"/>
    </source>
</evidence>
<dbReference type="Pfam" id="PF03793">
    <property type="entry name" value="PASTA"/>
    <property type="match status" value="1"/>
</dbReference>
<evidence type="ECO:0000313" key="10">
    <source>
        <dbReference type="EMBL" id="GDY31713.1"/>
    </source>
</evidence>
<dbReference type="GO" id="GO:0008658">
    <property type="term" value="F:penicillin binding"/>
    <property type="evidence" value="ECO:0007669"/>
    <property type="project" value="InterPro"/>
</dbReference>
<reference evidence="11" key="1">
    <citation type="submission" date="2019-04" db="EMBL/GenBank/DDBJ databases">
        <title>Draft genome sequence of Pseudonocardiaceae bacterium SL3-2-4.</title>
        <authorList>
            <person name="Ningsih F."/>
            <person name="Yokota A."/>
            <person name="Sakai Y."/>
            <person name="Nanatani K."/>
            <person name="Yabe S."/>
            <person name="Oetari A."/>
            <person name="Sjamsuridzal W."/>
        </authorList>
    </citation>
    <scope>NUCLEOTIDE SEQUENCE [LARGE SCALE GENOMIC DNA]</scope>
    <source>
        <strain evidence="11">SL3-2-4</strain>
    </source>
</reference>
<dbReference type="GO" id="GO:0009002">
    <property type="term" value="F:serine-type D-Ala-D-Ala carboxypeptidase activity"/>
    <property type="evidence" value="ECO:0007669"/>
    <property type="project" value="UniProtKB-EC"/>
</dbReference>
<dbReference type="InterPro" id="IPR001460">
    <property type="entry name" value="PCN-bd_Tpept"/>
</dbReference>
<evidence type="ECO:0000313" key="11">
    <source>
        <dbReference type="Proteomes" id="UP000298860"/>
    </source>
</evidence>
<keyword evidence="2" id="KW-0645">Protease</keyword>
<keyword evidence="6" id="KW-0511">Multifunctional enzyme</keyword>
<dbReference type="InterPro" id="IPR001264">
    <property type="entry name" value="Glyco_trans_51"/>
</dbReference>
<dbReference type="Gene3D" id="3.40.710.10">
    <property type="entry name" value="DD-peptidase/beta-lactamase superfamily"/>
    <property type="match status" value="1"/>
</dbReference>
<dbReference type="SUPFAM" id="SSF56601">
    <property type="entry name" value="beta-lactamase/transpeptidase-like"/>
    <property type="match status" value="1"/>
</dbReference>
<dbReference type="GO" id="GO:0008955">
    <property type="term" value="F:peptidoglycan glycosyltransferase activity"/>
    <property type="evidence" value="ECO:0007669"/>
    <property type="project" value="UniProtKB-EC"/>
</dbReference>
<dbReference type="CDD" id="cd06577">
    <property type="entry name" value="PASTA_pknB"/>
    <property type="match status" value="1"/>
</dbReference>
<keyword evidence="5" id="KW-0378">Hydrolase</keyword>
<comment type="catalytic activity">
    <reaction evidence="8">
        <text>[GlcNAc-(1-&gt;4)-Mur2Ac(oyl-L-Ala-gamma-D-Glu-L-Lys-D-Ala-D-Ala)](n)-di-trans,octa-cis-undecaprenyl diphosphate + beta-D-GlcNAc-(1-&gt;4)-Mur2Ac(oyl-L-Ala-gamma-D-Glu-L-Lys-D-Ala-D-Ala)-di-trans,octa-cis-undecaprenyl diphosphate = [GlcNAc-(1-&gt;4)-Mur2Ac(oyl-L-Ala-gamma-D-Glu-L-Lys-D-Ala-D-Ala)](n+1)-di-trans,octa-cis-undecaprenyl diphosphate + di-trans,octa-cis-undecaprenyl diphosphate + H(+)</text>
        <dbReference type="Rhea" id="RHEA:23708"/>
        <dbReference type="Rhea" id="RHEA-COMP:9602"/>
        <dbReference type="Rhea" id="RHEA-COMP:9603"/>
        <dbReference type="ChEBI" id="CHEBI:15378"/>
        <dbReference type="ChEBI" id="CHEBI:58405"/>
        <dbReference type="ChEBI" id="CHEBI:60033"/>
        <dbReference type="ChEBI" id="CHEBI:78435"/>
        <dbReference type="EC" id="2.4.99.28"/>
    </reaction>
</comment>
<dbReference type="PANTHER" id="PTHR32282:SF33">
    <property type="entry name" value="PEPTIDOGLYCAN GLYCOSYLTRANSFERASE"/>
    <property type="match status" value="1"/>
</dbReference>
<keyword evidence="4" id="KW-0808">Transferase</keyword>
<evidence type="ECO:0000256" key="8">
    <source>
        <dbReference type="ARBA" id="ARBA00049902"/>
    </source>
</evidence>
<keyword evidence="1" id="KW-0121">Carboxypeptidase</keyword>
<dbReference type="PANTHER" id="PTHR32282">
    <property type="entry name" value="BINDING PROTEIN TRANSPEPTIDASE, PUTATIVE-RELATED"/>
    <property type="match status" value="1"/>
</dbReference>
<dbReference type="AlphaFoldDB" id="A0A4D4JCW9"/>
<dbReference type="Gene3D" id="3.30.10.20">
    <property type="match status" value="1"/>
</dbReference>
<dbReference type="SUPFAM" id="SSF53955">
    <property type="entry name" value="Lysozyme-like"/>
    <property type="match status" value="1"/>
</dbReference>
<dbReference type="InterPro" id="IPR023346">
    <property type="entry name" value="Lysozyme-like_dom_sf"/>
</dbReference>
<evidence type="ECO:0000256" key="5">
    <source>
        <dbReference type="ARBA" id="ARBA00022801"/>
    </source>
</evidence>
<dbReference type="InterPro" id="IPR036950">
    <property type="entry name" value="PBP_transglycosylase"/>
</dbReference>
<evidence type="ECO:0000256" key="7">
    <source>
        <dbReference type="ARBA" id="ARBA00034000"/>
    </source>
</evidence>
<name>A0A4D4JCW9_9PSEU</name>
<dbReference type="GO" id="GO:0006508">
    <property type="term" value="P:proteolysis"/>
    <property type="evidence" value="ECO:0007669"/>
    <property type="project" value="UniProtKB-KW"/>
</dbReference>
<dbReference type="InterPro" id="IPR005543">
    <property type="entry name" value="PASTA_dom"/>
</dbReference>
<keyword evidence="3" id="KW-0328">Glycosyltransferase</keyword>